<dbReference type="GO" id="GO:0005737">
    <property type="term" value="C:cytoplasm"/>
    <property type="evidence" value="ECO:0007669"/>
    <property type="project" value="UniProtKB-SubCell"/>
</dbReference>
<evidence type="ECO:0000256" key="4">
    <source>
        <dbReference type="ARBA" id="ARBA00022618"/>
    </source>
</evidence>
<dbReference type="Pfam" id="PF00275">
    <property type="entry name" value="EPSP_synthase"/>
    <property type="match status" value="1"/>
</dbReference>
<keyword evidence="3 12" id="KW-0963">Cytoplasm</keyword>
<keyword evidence="8 12" id="KW-0131">Cell cycle</keyword>
<feature type="modified residue" description="2-(S-cysteinyl)pyruvic acid O-phosphothioketal" evidence="12">
    <location>
        <position position="119"/>
    </location>
</feature>
<dbReference type="Proteomes" id="UP000003755">
    <property type="component" value="Unassembled WGS sequence"/>
</dbReference>
<sequence length="418" mass="44917">MYGLKGIRVVGGIPLNGEVRIQGSKNAALPLMAAALLNKGTTILYGCPKIADVFAMEEILRLLGAKTAWQKHTLEINTEFVTKTQVDEEQGRKMRSSIILLGSLLGRFGEGAVPQPGGCIIGKRPIDLHLEALKKMGAEILENQGQIFAKTTGLKGCRLKFPFVSVGATQNAVLAAVLAKGTTVLEGCSREPEVYALCDFLKKAGAKIEGAGTSRLLITGVEKLHDVEFHVPKDRIAAGTYLCASAITRGACTLLDAPVEEMGAVLEAYKKMGGQYTCNSGKLTLCSFYADRPLEHLQTQVYPGFPTDLQSVFMAVLSVAKGESKITENIFEDRFKTVSQLQAMGARIELEGNTARILPGYLKGTDVTASELRGGAALLVAGLAAQGETYVKNCSYIERGYEDICRDLSMLGAQIFKD</sequence>
<evidence type="ECO:0000256" key="2">
    <source>
        <dbReference type="ARBA" id="ARBA00004752"/>
    </source>
</evidence>
<reference evidence="14" key="1">
    <citation type="submission" date="2009-09" db="EMBL/GenBank/DDBJ databases">
        <authorList>
            <person name="Weinstock G."/>
            <person name="Sodergren E."/>
            <person name="Clifton S."/>
            <person name="Fulton L."/>
            <person name="Fulton B."/>
            <person name="Courtney L."/>
            <person name="Fronick C."/>
            <person name="Harrison M."/>
            <person name="Strong C."/>
            <person name="Farmer C."/>
            <person name="Delahaunty K."/>
            <person name="Markovic C."/>
            <person name="Hall O."/>
            <person name="Minx P."/>
            <person name="Tomlinson C."/>
            <person name="Mitreva M."/>
            <person name="Nelson J."/>
            <person name="Hou S."/>
            <person name="Wollam A."/>
            <person name="Pepin K.H."/>
            <person name="Johnson M."/>
            <person name="Bhonagiri V."/>
            <person name="Nash W.E."/>
            <person name="Warren W."/>
            <person name="Chinwalla A."/>
            <person name="Mardis E.R."/>
            <person name="Wilson R.K."/>
        </authorList>
    </citation>
    <scope>NUCLEOTIDE SEQUENCE [LARGE SCALE GENOMIC DNA]</scope>
    <source>
        <strain evidence="14">DSM 20583</strain>
    </source>
</reference>
<evidence type="ECO:0000313" key="15">
    <source>
        <dbReference type="Proteomes" id="UP000003755"/>
    </source>
</evidence>
<protein>
    <recommendedName>
        <fullName evidence="12">UDP-N-acetylglucosamine 1-carboxyvinyltransferase</fullName>
        <ecNumber evidence="12">2.5.1.7</ecNumber>
    </recommendedName>
    <alternativeName>
        <fullName evidence="12">Enoylpyruvate transferase</fullName>
    </alternativeName>
    <alternativeName>
        <fullName evidence="12">UDP-N-acetylglucosamine enolpyruvyl transferase</fullName>
        <shortName evidence="12">EPT</shortName>
    </alternativeName>
</protein>
<evidence type="ECO:0000256" key="6">
    <source>
        <dbReference type="ARBA" id="ARBA00022960"/>
    </source>
</evidence>
<evidence type="ECO:0000256" key="3">
    <source>
        <dbReference type="ARBA" id="ARBA00022490"/>
    </source>
</evidence>
<evidence type="ECO:0000256" key="9">
    <source>
        <dbReference type="ARBA" id="ARBA00023316"/>
    </source>
</evidence>
<dbReference type="InterPro" id="IPR005750">
    <property type="entry name" value="UDP_GlcNAc_COvinyl_MurA"/>
</dbReference>
<keyword evidence="7 12" id="KW-0573">Peptidoglycan synthesis</keyword>
<dbReference type="GO" id="GO:0019277">
    <property type="term" value="P:UDP-N-acetylgalactosamine biosynthetic process"/>
    <property type="evidence" value="ECO:0007669"/>
    <property type="project" value="InterPro"/>
</dbReference>
<comment type="similarity">
    <text evidence="10 12">Belongs to the EPSP synthase family. MurA subfamily.</text>
</comment>
<comment type="pathway">
    <text evidence="2 12">Cell wall biogenesis; peptidoglycan biosynthesis.</text>
</comment>
<dbReference type="HOGENOM" id="CLU_027387_0_0_9"/>
<accession>C9LBA4</accession>
<organism evidence="14 15">
    <name type="scientific">Blautia hansenii DSM 20583</name>
    <dbReference type="NCBI Taxonomy" id="537007"/>
    <lineage>
        <taxon>Bacteria</taxon>
        <taxon>Bacillati</taxon>
        <taxon>Bacillota</taxon>
        <taxon>Clostridia</taxon>
        <taxon>Lachnospirales</taxon>
        <taxon>Lachnospiraceae</taxon>
        <taxon>Blautia</taxon>
    </lineage>
</organism>
<comment type="caution">
    <text evidence="14">The sequence shown here is derived from an EMBL/GenBank/DDBJ whole genome shotgun (WGS) entry which is preliminary data.</text>
</comment>
<dbReference type="GO" id="GO:0008360">
    <property type="term" value="P:regulation of cell shape"/>
    <property type="evidence" value="ECO:0007669"/>
    <property type="project" value="UniProtKB-KW"/>
</dbReference>
<feature type="domain" description="Enolpyruvate transferase" evidence="13">
    <location>
        <begin position="12"/>
        <end position="407"/>
    </location>
</feature>
<evidence type="ECO:0000256" key="8">
    <source>
        <dbReference type="ARBA" id="ARBA00023306"/>
    </source>
</evidence>
<evidence type="ECO:0000313" key="14">
    <source>
        <dbReference type="EMBL" id="EEX20739.1"/>
    </source>
</evidence>
<feature type="binding site" evidence="12">
    <location>
        <begin position="25"/>
        <end position="26"/>
    </location>
    <ligand>
        <name>phosphoenolpyruvate</name>
        <dbReference type="ChEBI" id="CHEBI:58702"/>
    </ligand>
</feature>
<dbReference type="EMBL" id="ABYU02000042">
    <property type="protein sequence ID" value="EEX20739.1"/>
    <property type="molecule type" value="Genomic_DNA"/>
</dbReference>
<dbReference type="GO" id="GO:0051301">
    <property type="term" value="P:cell division"/>
    <property type="evidence" value="ECO:0007669"/>
    <property type="project" value="UniProtKB-KW"/>
</dbReference>
<dbReference type="NCBIfam" id="TIGR01072">
    <property type="entry name" value="murA"/>
    <property type="match status" value="1"/>
</dbReference>
<keyword evidence="6 12" id="KW-0133">Cell shape</keyword>
<evidence type="ECO:0000256" key="10">
    <source>
        <dbReference type="ARBA" id="ARBA00038367"/>
    </source>
</evidence>
<dbReference type="GO" id="GO:0071555">
    <property type="term" value="P:cell wall organization"/>
    <property type="evidence" value="ECO:0007669"/>
    <property type="project" value="UniProtKB-KW"/>
</dbReference>
<dbReference type="CDD" id="cd01555">
    <property type="entry name" value="UdpNAET"/>
    <property type="match status" value="1"/>
</dbReference>
<dbReference type="InterPro" id="IPR050068">
    <property type="entry name" value="MurA_subfamily"/>
</dbReference>
<proteinExistence type="inferred from homology"/>
<feature type="binding site" evidence="12">
    <location>
        <position position="308"/>
    </location>
    <ligand>
        <name>UDP-N-acetyl-alpha-D-glucosamine</name>
        <dbReference type="ChEBI" id="CHEBI:57705"/>
    </ligand>
</feature>
<evidence type="ECO:0000256" key="11">
    <source>
        <dbReference type="ARBA" id="ARBA00047527"/>
    </source>
</evidence>
<keyword evidence="4 12" id="KW-0132">Cell division</keyword>
<evidence type="ECO:0000256" key="12">
    <source>
        <dbReference type="HAMAP-Rule" id="MF_00111"/>
    </source>
</evidence>
<dbReference type="PANTHER" id="PTHR43783">
    <property type="entry name" value="UDP-N-ACETYLGLUCOSAMINE 1-CARBOXYVINYLTRANSFERASE"/>
    <property type="match status" value="1"/>
</dbReference>
<dbReference type="SUPFAM" id="SSF55205">
    <property type="entry name" value="EPT/RTPC-like"/>
    <property type="match status" value="1"/>
</dbReference>
<dbReference type="eggNOG" id="COG0766">
    <property type="taxonomic scope" value="Bacteria"/>
</dbReference>
<feature type="binding site" evidence="12">
    <location>
        <position position="330"/>
    </location>
    <ligand>
        <name>UDP-N-acetyl-alpha-D-glucosamine</name>
        <dbReference type="ChEBI" id="CHEBI:57705"/>
    </ligand>
</feature>
<keyword evidence="12" id="KW-0670">Pyruvate</keyword>
<dbReference type="AlphaFoldDB" id="C9LBA4"/>
<feature type="active site" description="Proton donor" evidence="12">
    <location>
        <position position="119"/>
    </location>
</feature>
<comment type="subcellular location">
    <subcellularLocation>
        <location evidence="1 12">Cytoplasm</location>
    </subcellularLocation>
</comment>
<name>C9LBA4_BLAHA</name>
<dbReference type="GO" id="GO:0008760">
    <property type="term" value="F:UDP-N-acetylglucosamine 1-carboxyvinyltransferase activity"/>
    <property type="evidence" value="ECO:0007669"/>
    <property type="project" value="UniProtKB-UniRule"/>
</dbReference>
<keyword evidence="15" id="KW-1185">Reference proteome</keyword>
<dbReference type="EC" id="2.5.1.7" evidence="12"/>
<dbReference type="STRING" id="537007.BLAHAN_06712"/>
<evidence type="ECO:0000256" key="5">
    <source>
        <dbReference type="ARBA" id="ARBA00022679"/>
    </source>
</evidence>
<dbReference type="HAMAP" id="MF_00111">
    <property type="entry name" value="MurA"/>
    <property type="match status" value="1"/>
</dbReference>
<evidence type="ECO:0000259" key="13">
    <source>
        <dbReference type="Pfam" id="PF00275"/>
    </source>
</evidence>
<dbReference type="InterPro" id="IPR036968">
    <property type="entry name" value="Enolpyruvate_Tfrase_sf"/>
</dbReference>
<comment type="catalytic activity">
    <reaction evidence="11 12">
        <text>phosphoenolpyruvate + UDP-N-acetyl-alpha-D-glucosamine = UDP-N-acetyl-3-O-(1-carboxyvinyl)-alpha-D-glucosamine + phosphate</text>
        <dbReference type="Rhea" id="RHEA:18681"/>
        <dbReference type="ChEBI" id="CHEBI:43474"/>
        <dbReference type="ChEBI" id="CHEBI:57705"/>
        <dbReference type="ChEBI" id="CHEBI:58702"/>
        <dbReference type="ChEBI" id="CHEBI:68483"/>
        <dbReference type="EC" id="2.5.1.7"/>
    </reaction>
</comment>
<dbReference type="UniPathway" id="UPA00219"/>
<evidence type="ECO:0000256" key="1">
    <source>
        <dbReference type="ARBA" id="ARBA00004496"/>
    </source>
</evidence>
<evidence type="ECO:0000256" key="7">
    <source>
        <dbReference type="ARBA" id="ARBA00022984"/>
    </source>
</evidence>
<dbReference type="GO" id="GO:0009252">
    <property type="term" value="P:peptidoglycan biosynthetic process"/>
    <property type="evidence" value="ECO:0007669"/>
    <property type="project" value="UniProtKB-UniRule"/>
</dbReference>
<comment type="function">
    <text evidence="12">Cell wall formation. Adds enolpyruvyl to UDP-N-acetylglucosamine.</text>
</comment>
<dbReference type="Gene3D" id="3.65.10.10">
    <property type="entry name" value="Enolpyruvate transferase domain"/>
    <property type="match status" value="2"/>
</dbReference>
<keyword evidence="9 12" id="KW-0961">Cell wall biogenesis/degradation</keyword>
<dbReference type="InterPro" id="IPR013792">
    <property type="entry name" value="RNA3'P_cycl/enolpyr_Trfase_a/b"/>
</dbReference>
<dbReference type="PANTHER" id="PTHR43783:SF1">
    <property type="entry name" value="UDP-N-ACETYLGLUCOSAMINE 1-CARBOXYVINYLTRANSFERASE"/>
    <property type="match status" value="1"/>
</dbReference>
<dbReference type="NCBIfam" id="NF006873">
    <property type="entry name" value="PRK09369.1"/>
    <property type="match status" value="1"/>
</dbReference>
<gene>
    <name evidence="12 14" type="primary">murA</name>
    <name evidence="14" type="ORF">BLAHAN_06712</name>
</gene>
<dbReference type="InterPro" id="IPR001986">
    <property type="entry name" value="Enolpyruvate_Tfrase_dom"/>
</dbReference>
<comment type="caution">
    <text evidence="12">Lacks conserved residue(s) required for the propagation of feature annotation.</text>
</comment>
<feature type="binding site" evidence="12">
    <location>
        <begin position="124"/>
        <end position="128"/>
    </location>
    <ligand>
        <name>UDP-N-acetyl-alpha-D-glucosamine</name>
        <dbReference type="ChEBI" id="CHEBI:57705"/>
    </ligand>
</feature>
<keyword evidence="5 12" id="KW-0808">Transferase</keyword>
<feature type="binding site" evidence="12">
    <location>
        <position position="95"/>
    </location>
    <ligand>
        <name>UDP-N-acetyl-alpha-D-glucosamine</name>
        <dbReference type="ChEBI" id="CHEBI:57705"/>
    </ligand>
</feature>